<keyword evidence="4" id="KW-1185">Reference proteome</keyword>
<dbReference type="Gene3D" id="3.40.50.10140">
    <property type="entry name" value="Toll/interleukin-1 receptor homology (TIR) domain"/>
    <property type="match status" value="1"/>
</dbReference>
<feature type="transmembrane region" description="Helical" evidence="1">
    <location>
        <begin position="83"/>
        <end position="102"/>
    </location>
</feature>
<keyword evidence="1" id="KW-1133">Transmembrane helix</keyword>
<organism evidence="3 4">
    <name type="scientific">Sinanodonta woodiana</name>
    <name type="common">Chinese pond mussel</name>
    <name type="synonym">Anodonta woodiana</name>
    <dbReference type="NCBI Taxonomy" id="1069815"/>
    <lineage>
        <taxon>Eukaryota</taxon>
        <taxon>Metazoa</taxon>
        <taxon>Spiralia</taxon>
        <taxon>Lophotrochozoa</taxon>
        <taxon>Mollusca</taxon>
        <taxon>Bivalvia</taxon>
        <taxon>Autobranchia</taxon>
        <taxon>Heteroconchia</taxon>
        <taxon>Palaeoheterodonta</taxon>
        <taxon>Unionida</taxon>
        <taxon>Unionoidea</taxon>
        <taxon>Unionidae</taxon>
        <taxon>Unioninae</taxon>
        <taxon>Sinanodonta</taxon>
    </lineage>
</organism>
<evidence type="ECO:0000256" key="1">
    <source>
        <dbReference type="SAM" id="Phobius"/>
    </source>
</evidence>
<evidence type="ECO:0000259" key="2">
    <source>
        <dbReference type="PROSITE" id="PS50104"/>
    </source>
</evidence>
<proteinExistence type="predicted"/>
<evidence type="ECO:0000313" key="4">
    <source>
        <dbReference type="Proteomes" id="UP001634394"/>
    </source>
</evidence>
<keyword evidence="1" id="KW-0812">Transmembrane</keyword>
<comment type="caution">
    <text evidence="3">The sequence shown here is derived from an EMBL/GenBank/DDBJ whole genome shotgun (WGS) entry which is preliminary data.</text>
</comment>
<sequence>MREGRFDLKTLIGVCQFMASNLVRLQDLFGFIFWFYLLFLSGKNNLKCRAVIQWFFALISCINVYHIYRPILAGWDNFESNGITFLAVLVLADVYTFILELISFERIQVVIKTLVVVLCTFILVSSYVACFAYFKSCMIKWVVNGPLNLTGNVIYCRGNNSYIPGDKMIEMSDHDLSFTVTSYIFDVESHVMPIYSERQFFYKDIQNTHVKKIAMKRYIGEAARLECEFKVGVEIFEYIYLIRPFISKNRLDIQNSYRHTIQTLYLNKSESLVYTIALDISPLAKEDFGIYRAGIRAYLDSGENILLTSAHQLYHQIEYYLCVFSVSQIDEYYTYNDVPVGGLLHFRDLFLTAVSNSSKVRVEHIVNGVKIDLVPEITSKCCLNSLQSATGTTSNMKLLKHLHYSSNTVDIFEIVATICVCPSLFGIHRIKLIHDLYDPEEQQWKTLEFMHPQITVVYPTSPALSWIHIYEQEINLIEISKEEKEFSLFNGSMFQYLQNTKHIEFCVINTLEDIILIVSAILFLTVMYWSLIVCLYILNVVIMLILTNETSFQQERGQYCQQIHGRSNENLVLTCNTNITMYEYDAFISYVEEDIQFVMETLQPILSQHRLRVFLGDDDLPPGPRLDNSLTVIKQTKIVLIVISNEYLTDQFYNYFFPNIVFPSLHDGSISCETIVLIRYKPCNIPNTWFTQDKIILYDT</sequence>
<feature type="transmembrane region" description="Helical" evidence="1">
    <location>
        <begin position="22"/>
        <end position="39"/>
    </location>
</feature>
<protein>
    <recommendedName>
        <fullName evidence="2">TIR domain-containing protein</fullName>
    </recommendedName>
</protein>
<feature type="transmembrane region" description="Helical" evidence="1">
    <location>
        <begin position="51"/>
        <end position="68"/>
    </location>
</feature>
<feature type="transmembrane region" description="Helical" evidence="1">
    <location>
        <begin position="514"/>
        <end position="546"/>
    </location>
</feature>
<dbReference type="InterPro" id="IPR000157">
    <property type="entry name" value="TIR_dom"/>
</dbReference>
<gene>
    <name evidence="3" type="ORF">ACJMK2_000651</name>
</gene>
<dbReference type="AlphaFoldDB" id="A0ABD3XTF1"/>
<feature type="domain" description="TIR" evidence="2">
    <location>
        <begin position="582"/>
        <end position="700"/>
    </location>
</feature>
<dbReference type="Pfam" id="PF13676">
    <property type="entry name" value="TIR_2"/>
    <property type="match status" value="1"/>
</dbReference>
<dbReference type="Proteomes" id="UP001634394">
    <property type="component" value="Unassembled WGS sequence"/>
</dbReference>
<keyword evidence="1" id="KW-0472">Membrane</keyword>
<dbReference type="EMBL" id="JBJQND010000001">
    <property type="protein sequence ID" value="KAL3888280.1"/>
    <property type="molecule type" value="Genomic_DNA"/>
</dbReference>
<name>A0ABD3XTF1_SINWO</name>
<feature type="transmembrane region" description="Helical" evidence="1">
    <location>
        <begin position="114"/>
        <end position="134"/>
    </location>
</feature>
<dbReference type="SUPFAM" id="SSF52200">
    <property type="entry name" value="Toll/Interleukin receptor TIR domain"/>
    <property type="match status" value="1"/>
</dbReference>
<dbReference type="InterPro" id="IPR035897">
    <property type="entry name" value="Toll_tir_struct_dom_sf"/>
</dbReference>
<accession>A0ABD3XTF1</accession>
<dbReference type="PROSITE" id="PS50104">
    <property type="entry name" value="TIR"/>
    <property type="match status" value="1"/>
</dbReference>
<evidence type="ECO:0000313" key="3">
    <source>
        <dbReference type="EMBL" id="KAL3888280.1"/>
    </source>
</evidence>
<reference evidence="3 4" key="1">
    <citation type="submission" date="2024-11" db="EMBL/GenBank/DDBJ databases">
        <title>Chromosome-level genome assembly of the freshwater bivalve Anodonta woodiana.</title>
        <authorList>
            <person name="Chen X."/>
        </authorList>
    </citation>
    <scope>NUCLEOTIDE SEQUENCE [LARGE SCALE GENOMIC DNA]</scope>
    <source>
        <strain evidence="3">MN2024</strain>
        <tissue evidence="3">Gills</tissue>
    </source>
</reference>